<organism evidence="3 4">
    <name type="scientific">Bradyrhizobium macuxiense</name>
    <dbReference type="NCBI Taxonomy" id="1755647"/>
    <lineage>
        <taxon>Bacteria</taxon>
        <taxon>Pseudomonadati</taxon>
        <taxon>Pseudomonadota</taxon>
        <taxon>Alphaproteobacteria</taxon>
        <taxon>Hyphomicrobiales</taxon>
        <taxon>Nitrobacteraceae</taxon>
        <taxon>Bradyrhizobium</taxon>
    </lineage>
</organism>
<dbReference type="Proteomes" id="UP000057737">
    <property type="component" value="Unassembled WGS sequence"/>
</dbReference>
<dbReference type="AlphaFoldDB" id="A0A120FL38"/>
<dbReference type="EMBL" id="LNCU01000088">
    <property type="protein sequence ID" value="KWV51694.1"/>
    <property type="molecule type" value="Genomic_DNA"/>
</dbReference>
<proteinExistence type="predicted"/>
<reference evidence="3 4" key="1">
    <citation type="submission" date="2015-11" db="EMBL/GenBank/DDBJ databases">
        <title>Draft Genome Sequence of the Strain BR 10303 (Bradyrhizobium sp.) isolated from nodules of Centrolobium paraense.</title>
        <authorList>
            <person name="Zelli J.E."/>
            <person name="Simoes-Araujo J.L."/>
            <person name="Barauna A.C."/>
            <person name="Silva K."/>
        </authorList>
    </citation>
    <scope>NUCLEOTIDE SEQUENCE [LARGE SCALE GENOMIC DNA]</scope>
    <source>
        <strain evidence="3 4">BR 10303</strain>
    </source>
</reference>
<comment type="caution">
    <text evidence="3">The sequence shown here is derived from an EMBL/GenBank/DDBJ whole genome shotgun (WGS) entry which is preliminary data.</text>
</comment>
<dbReference type="InterPro" id="IPR041238">
    <property type="entry name" value="Rap1a"/>
</dbReference>
<gene>
    <name evidence="3" type="ORF">AS156_11345</name>
</gene>
<protein>
    <recommendedName>
        <fullName evidence="2">Rap1a immunity protein domain-containing protein</fullName>
    </recommendedName>
</protein>
<feature type="domain" description="Rap1a immunity protein" evidence="2">
    <location>
        <begin position="27"/>
        <end position="111"/>
    </location>
</feature>
<keyword evidence="1" id="KW-0732">Signal</keyword>
<feature type="chain" id="PRO_5007165429" description="Rap1a immunity protein domain-containing protein" evidence="1">
    <location>
        <begin position="21"/>
        <end position="114"/>
    </location>
</feature>
<feature type="signal peptide" evidence="1">
    <location>
        <begin position="1"/>
        <end position="20"/>
    </location>
</feature>
<evidence type="ECO:0000259" key="2">
    <source>
        <dbReference type="Pfam" id="PF18602"/>
    </source>
</evidence>
<keyword evidence="4" id="KW-1185">Reference proteome</keyword>
<evidence type="ECO:0000313" key="4">
    <source>
        <dbReference type="Proteomes" id="UP000057737"/>
    </source>
</evidence>
<evidence type="ECO:0000313" key="3">
    <source>
        <dbReference type="EMBL" id="KWV51694.1"/>
    </source>
</evidence>
<evidence type="ECO:0000256" key="1">
    <source>
        <dbReference type="SAM" id="SignalP"/>
    </source>
</evidence>
<name>A0A120FL38_9BRAD</name>
<dbReference type="Pfam" id="PF18602">
    <property type="entry name" value="Rap1a"/>
    <property type="match status" value="1"/>
</dbReference>
<accession>A0A120FL38</accession>
<sequence length="114" mass="12468">MLRCLLSAALLTLASGAASAQTVRLDQYQHPSEPKFKVFNQLYLKGVVDGVIAYSVGQDVKDRSFCIPPKTAMTVEQAEEIMLRYAEKKQLPGTIPIAVPLLGGLKDAFPCTRE</sequence>